<keyword evidence="1" id="KW-0678">Repressor</keyword>
<dbReference type="Pfam" id="PF00455">
    <property type="entry name" value="DeoRC"/>
    <property type="match status" value="1"/>
</dbReference>
<dbReference type="EMBL" id="JACIJG010000003">
    <property type="protein sequence ID" value="MBB5701256.1"/>
    <property type="molecule type" value="Genomic_DNA"/>
</dbReference>
<dbReference type="SUPFAM" id="SSF100950">
    <property type="entry name" value="NagB/RpiA/CoA transferase-like"/>
    <property type="match status" value="1"/>
</dbReference>
<evidence type="ECO:0000256" key="3">
    <source>
        <dbReference type="ARBA" id="ARBA00023163"/>
    </source>
</evidence>
<evidence type="ECO:0000313" key="6">
    <source>
        <dbReference type="Proteomes" id="UP000555546"/>
    </source>
</evidence>
<feature type="domain" description="HTH deoR-type" evidence="4">
    <location>
        <begin position="1"/>
        <end position="28"/>
    </location>
</feature>
<evidence type="ECO:0000313" key="5">
    <source>
        <dbReference type="EMBL" id="MBB5701256.1"/>
    </source>
</evidence>
<reference evidence="5 6" key="1">
    <citation type="submission" date="2020-08" db="EMBL/GenBank/DDBJ databases">
        <title>Genomic Encyclopedia of Type Strains, Phase IV (KMG-IV): sequencing the most valuable type-strain genomes for metagenomic binning, comparative biology and taxonomic classification.</title>
        <authorList>
            <person name="Goeker M."/>
        </authorList>
    </citation>
    <scope>NUCLEOTIDE SEQUENCE [LARGE SCALE GENOMIC DNA]</scope>
    <source>
        <strain evidence="5 6">DSM 26944</strain>
    </source>
</reference>
<protein>
    <submittedName>
        <fullName evidence="5">DeoR/GlpR family transcriptional regulator of sugar metabolism</fullName>
    </submittedName>
</protein>
<dbReference type="InterPro" id="IPR001034">
    <property type="entry name" value="DeoR_HTH"/>
</dbReference>
<dbReference type="PROSITE" id="PS51000">
    <property type="entry name" value="HTH_DEOR_2"/>
    <property type="match status" value="1"/>
</dbReference>
<dbReference type="AlphaFoldDB" id="A0A7W9AVK6"/>
<gene>
    <name evidence="5" type="ORF">FHS76_001105</name>
</gene>
<dbReference type="GO" id="GO:0003700">
    <property type="term" value="F:DNA-binding transcription factor activity"/>
    <property type="evidence" value="ECO:0007669"/>
    <property type="project" value="InterPro"/>
</dbReference>
<dbReference type="Pfam" id="PF08220">
    <property type="entry name" value="HTH_DeoR"/>
    <property type="match status" value="1"/>
</dbReference>
<comment type="caution">
    <text evidence="5">The sequence shown here is derived from an EMBL/GenBank/DDBJ whole genome shotgun (WGS) entry which is preliminary data.</text>
</comment>
<sequence>MSLSTIRRDVEYLCEMGILQRTHGGATLEPNALKTLEPPSEIASSIAHDEKKAIGEHAAHLVYPGQTIIIDSGTTTTAMAVALKKRNIAFRAVTNDLHIGSILSENPSVGITVTGGSVRNGTATILGVTALQLLSRLRADVAFIGTHAANEEMLSDTTIELAEIKRTIMGAADRVVLLADSSKFFSSSFCEFGRLADIDMIITDSKLPEVHRAKIRSLGIALEVVEADNLPR</sequence>
<keyword evidence="3" id="KW-0804">Transcription</keyword>
<dbReference type="InterPro" id="IPR050313">
    <property type="entry name" value="Carb_Metab_HTH_regulators"/>
</dbReference>
<dbReference type="PANTHER" id="PTHR30363:SF4">
    <property type="entry name" value="GLYCEROL-3-PHOSPHATE REGULON REPRESSOR"/>
    <property type="match status" value="1"/>
</dbReference>
<keyword evidence="2" id="KW-0805">Transcription regulation</keyword>
<name>A0A7W9AVK6_9HYPH</name>
<dbReference type="InterPro" id="IPR037171">
    <property type="entry name" value="NagB/RpiA_transferase-like"/>
</dbReference>
<accession>A0A7W9AVK6</accession>
<organism evidence="5 6">
    <name type="scientific">Brucella daejeonensis</name>
    <dbReference type="NCBI Taxonomy" id="659015"/>
    <lineage>
        <taxon>Bacteria</taxon>
        <taxon>Pseudomonadati</taxon>
        <taxon>Pseudomonadota</taxon>
        <taxon>Alphaproteobacteria</taxon>
        <taxon>Hyphomicrobiales</taxon>
        <taxon>Brucellaceae</taxon>
        <taxon>Brucella/Ochrobactrum group</taxon>
        <taxon>Brucella</taxon>
    </lineage>
</organism>
<evidence type="ECO:0000259" key="4">
    <source>
        <dbReference type="PROSITE" id="PS51000"/>
    </source>
</evidence>
<evidence type="ECO:0000256" key="1">
    <source>
        <dbReference type="ARBA" id="ARBA00022491"/>
    </source>
</evidence>
<proteinExistence type="predicted"/>
<dbReference type="Gene3D" id="3.40.50.1360">
    <property type="match status" value="1"/>
</dbReference>
<evidence type="ECO:0000256" key="2">
    <source>
        <dbReference type="ARBA" id="ARBA00023015"/>
    </source>
</evidence>
<keyword evidence="6" id="KW-1185">Reference proteome</keyword>
<dbReference type="InterPro" id="IPR014036">
    <property type="entry name" value="DeoR-like_C"/>
</dbReference>
<dbReference type="SMART" id="SM01134">
    <property type="entry name" value="DeoRC"/>
    <property type="match status" value="1"/>
</dbReference>
<dbReference type="Proteomes" id="UP000555546">
    <property type="component" value="Unassembled WGS sequence"/>
</dbReference>
<dbReference type="PANTHER" id="PTHR30363">
    <property type="entry name" value="HTH-TYPE TRANSCRIPTIONAL REGULATOR SRLR-RELATED"/>
    <property type="match status" value="1"/>
</dbReference>